<keyword evidence="3" id="KW-1185">Reference proteome</keyword>
<dbReference type="HOGENOM" id="CLU_032023_0_0_2"/>
<dbReference type="EMBL" id="CP002779">
    <property type="protein sequence ID" value="AEH23942.1"/>
    <property type="molecule type" value="Genomic_DNA"/>
</dbReference>
<evidence type="ECO:0000313" key="2">
    <source>
        <dbReference type="EMBL" id="AEH23942.1"/>
    </source>
</evidence>
<dbReference type="eggNOG" id="arCOG00561">
    <property type="taxonomic scope" value="Archaea"/>
</dbReference>
<keyword evidence="2" id="KW-0808">Transferase</keyword>
<feature type="transmembrane region" description="Helical" evidence="1">
    <location>
        <begin position="456"/>
        <end position="479"/>
    </location>
</feature>
<dbReference type="KEGG" id="pya:PYCH_02430"/>
<evidence type="ECO:0000313" key="3">
    <source>
        <dbReference type="Proteomes" id="UP000008386"/>
    </source>
</evidence>
<keyword evidence="1" id="KW-0812">Transmembrane</keyword>
<gene>
    <name evidence="2" type="ordered locus">PYCH_02430</name>
</gene>
<dbReference type="STRING" id="529709.PYCH_02430"/>
<proteinExistence type="predicted"/>
<dbReference type="GO" id="GO:0016757">
    <property type="term" value="F:glycosyltransferase activity"/>
    <property type="evidence" value="ECO:0007669"/>
    <property type="project" value="UniProtKB-KW"/>
</dbReference>
<keyword evidence="1" id="KW-1133">Transmembrane helix</keyword>
<feature type="transmembrane region" description="Helical" evidence="1">
    <location>
        <begin position="430"/>
        <end position="450"/>
    </location>
</feature>
<name>F8AGA5_PYRYC</name>
<sequence length="509" mass="58155">MDYALLKRNWKTLIFLLYVLLLVGGSTYYMLMWASRVNDYMGDEVWYVPATRNVLARLGINVHYVNGSYEGVNVILKEPEYRGEVRVSFLGLTITGKYRNYPHVPEFARRLGIRVEIIPYNVSTLDSAHFDSLKLKVWEIANRCGFKDYVPYQNFPGVYYEIPTNCTAEFVANVSRLGNLSVVTGFRYPDKENIHRYLNTEHPFLGKDIIALGMLLGDKPIFWRLPGIIEHIIIDLVVLYVAYRLTKSYLAAGIALLFVALDPLLFATSIVAMLDIHVAFFVSLFLLTLTLNRDRLSGLTLGLATATKLSGAFVFPVLWIKLIRKGSVKEFLISGILLPAAGFLLPELPIIKAMGFVPWLQEFLASFSWHLSFKGEHPASSPFWMWFISLKPFPFHYSPDVYAVTDPILMLSMVAFIFAIPYAARRQVKLAEIFGAFWSVVVFFALQWILGGKTQFIFYATPLVPPGAIVLGVLGHDIIRWEYFEESLRIYWRWIRGILKEIRARIGRG</sequence>
<reference evidence="2 3" key="1">
    <citation type="journal article" date="2011" name="J. Bacteriol.">
        <title>Complete genome sequence of the obligate piezophilic hyperthermophilic archaeon Pyrococcus yayanosii CH1.</title>
        <authorList>
            <person name="Jun X."/>
            <person name="Lupeng L."/>
            <person name="Minjuan X."/>
            <person name="Oger P."/>
            <person name="Fengping W."/>
            <person name="Jebbar M."/>
            <person name="Xiang X."/>
        </authorList>
    </citation>
    <scope>NUCLEOTIDE SEQUENCE [LARGE SCALE GENOMIC DNA]</scope>
    <source>
        <strain evidence="3">CH1 / JCM 16557</strain>
    </source>
</reference>
<feature type="transmembrane region" description="Helical" evidence="1">
    <location>
        <begin position="401"/>
        <end position="423"/>
    </location>
</feature>
<dbReference type="AlphaFoldDB" id="F8AGA5"/>
<dbReference type="RefSeq" id="WP_013905000.1">
    <property type="nucleotide sequence ID" value="NC_015680.1"/>
</dbReference>
<feature type="transmembrane region" description="Helical" evidence="1">
    <location>
        <begin position="298"/>
        <end position="319"/>
    </location>
</feature>
<keyword evidence="1" id="KW-0472">Membrane</keyword>
<dbReference type="OrthoDB" id="85618at2157"/>
<accession>F8AGA5</accession>
<dbReference type="GeneID" id="10836821"/>
<feature type="transmembrane region" description="Helical" evidence="1">
    <location>
        <begin position="331"/>
        <end position="351"/>
    </location>
</feature>
<feature type="transmembrane region" description="Helical" evidence="1">
    <location>
        <begin position="12"/>
        <end position="31"/>
    </location>
</feature>
<organism evidence="2 3">
    <name type="scientific">Pyrococcus yayanosii (strain CH1 / JCM 16557)</name>
    <dbReference type="NCBI Taxonomy" id="529709"/>
    <lineage>
        <taxon>Archaea</taxon>
        <taxon>Methanobacteriati</taxon>
        <taxon>Methanobacteriota</taxon>
        <taxon>Thermococci</taxon>
        <taxon>Thermococcales</taxon>
        <taxon>Thermococcaceae</taxon>
        <taxon>Pyrococcus</taxon>
    </lineage>
</organism>
<protein>
    <submittedName>
        <fullName evidence="2">Dolichyl-phosphate-mannose-protein mannosyltransferase</fullName>
    </submittedName>
</protein>
<dbReference type="Proteomes" id="UP000008386">
    <property type="component" value="Chromosome"/>
</dbReference>
<feature type="transmembrane region" description="Helical" evidence="1">
    <location>
        <begin position="221"/>
        <end position="243"/>
    </location>
</feature>
<feature type="transmembrane region" description="Helical" evidence="1">
    <location>
        <begin position="249"/>
        <end position="267"/>
    </location>
</feature>
<evidence type="ECO:0000256" key="1">
    <source>
        <dbReference type="SAM" id="Phobius"/>
    </source>
</evidence>
<keyword evidence="2" id="KW-0328">Glycosyltransferase</keyword>